<evidence type="ECO:0000313" key="7">
    <source>
        <dbReference type="EMBL" id="KAF2239202.1"/>
    </source>
</evidence>
<dbReference type="Proteomes" id="UP000800092">
    <property type="component" value="Unassembled WGS sequence"/>
</dbReference>
<protein>
    <recommendedName>
        <fullName evidence="9">Peptidase S28</fullName>
    </recommendedName>
</protein>
<gene>
    <name evidence="7" type="ORF">EV356DRAFT_528482</name>
</gene>
<sequence>MVLLTVWVLILFIGVSSAIRHPLRSNGKLTRREVTFINGSDYPASEIKIPIDHYNSSDSRTYSNRYWINSKYYRSGGPVFYLDSGEQNAEPLVPYFLYEVAGPSAVMSLARRFNGLALIFEHRFYGQSLPFPINTTTGLAEEGYSAYQYLNTEQALQDPVYFANNFQPPGLESSWSSLSPKNTPWVWLGGSYPGVRGAHMRVRNPETFYATWASSAPTQAAVDMWTYYAQAERSMTRNCSADYTAVTRYVDATLSNGTQQEVSDVKYALYQAVLASPGNEQPAINRSEADALSNSDVGNYLLLPLSFYQYYGFEASVQPFCNIMETFNQSNVFTIDNGGTSKAIASESGIASTYNISLAWKSFLTGIAQIDYDSIPYSGDQDENNSWMWQYCSEYGFYQRGNPENPHTIESQFISLALFQSQCNETFPEGLPPSPNVAAPNKYGGWNINPSNIMFASGEYDPWRAYSPTSTEIGSPGRQAIADIPECGVAPPNDTVFGLVYRDMVHVSDMRALLNKSDPNHQNFSTVGFSSPIDAEPFYAGVGLFGMALEKWLPCFGNGSYGRMTFQFPDS</sequence>
<dbReference type="InterPro" id="IPR029058">
    <property type="entry name" value="AB_hydrolase_fold"/>
</dbReference>
<dbReference type="Pfam" id="PF05577">
    <property type="entry name" value="Peptidase_S28"/>
    <property type="match status" value="1"/>
</dbReference>
<evidence type="ECO:0000256" key="5">
    <source>
        <dbReference type="ARBA" id="ARBA00023180"/>
    </source>
</evidence>
<organism evidence="7 8">
    <name type="scientific">Viridothelium virens</name>
    <name type="common">Speckled blister lichen</name>
    <name type="synonym">Trypethelium virens</name>
    <dbReference type="NCBI Taxonomy" id="1048519"/>
    <lineage>
        <taxon>Eukaryota</taxon>
        <taxon>Fungi</taxon>
        <taxon>Dikarya</taxon>
        <taxon>Ascomycota</taxon>
        <taxon>Pezizomycotina</taxon>
        <taxon>Dothideomycetes</taxon>
        <taxon>Dothideomycetes incertae sedis</taxon>
        <taxon>Trypetheliales</taxon>
        <taxon>Trypetheliaceae</taxon>
        <taxon>Viridothelium</taxon>
    </lineage>
</organism>
<keyword evidence="2" id="KW-0645">Protease</keyword>
<comment type="similarity">
    <text evidence="1">Belongs to the peptidase S28 family.</text>
</comment>
<evidence type="ECO:0000256" key="2">
    <source>
        <dbReference type="ARBA" id="ARBA00022670"/>
    </source>
</evidence>
<dbReference type="GO" id="GO:0008239">
    <property type="term" value="F:dipeptidyl-peptidase activity"/>
    <property type="evidence" value="ECO:0007669"/>
    <property type="project" value="TreeGrafter"/>
</dbReference>
<dbReference type="EMBL" id="ML991773">
    <property type="protein sequence ID" value="KAF2239202.1"/>
    <property type="molecule type" value="Genomic_DNA"/>
</dbReference>
<proteinExistence type="inferred from homology"/>
<dbReference type="AlphaFoldDB" id="A0A6A6HMV0"/>
<accession>A0A6A6HMV0</accession>
<dbReference type="OrthoDB" id="1735038at2759"/>
<keyword evidence="3 6" id="KW-0732">Signal</keyword>
<evidence type="ECO:0000256" key="3">
    <source>
        <dbReference type="ARBA" id="ARBA00022729"/>
    </source>
</evidence>
<evidence type="ECO:0000256" key="1">
    <source>
        <dbReference type="ARBA" id="ARBA00011079"/>
    </source>
</evidence>
<evidence type="ECO:0000256" key="4">
    <source>
        <dbReference type="ARBA" id="ARBA00022801"/>
    </source>
</evidence>
<dbReference type="InterPro" id="IPR008758">
    <property type="entry name" value="Peptidase_S28"/>
</dbReference>
<name>A0A6A6HMV0_VIRVR</name>
<dbReference type="Gene3D" id="3.40.50.1820">
    <property type="entry name" value="alpha/beta hydrolase"/>
    <property type="match status" value="2"/>
</dbReference>
<keyword evidence="5" id="KW-0325">Glycoprotein</keyword>
<reference evidence="7" key="1">
    <citation type="journal article" date="2020" name="Stud. Mycol.">
        <title>101 Dothideomycetes genomes: a test case for predicting lifestyles and emergence of pathogens.</title>
        <authorList>
            <person name="Haridas S."/>
            <person name="Albert R."/>
            <person name="Binder M."/>
            <person name="Bloem J."/>
            <person name="Labutti K."/>
            <person name="Salamov A."/>
            <person name="Andreopoulos B."/>
            <person name="Baker S."/>
            <person name="Barry K."/>
            <person name="Bills G."/>
            <person name="Bluhm B."/>
            <person name="Cannon C."/>
            <person name="Castanera R."/>
            <person name="Culley D."/>
            <person name="Daum C."/>
            <person name="Ezra D."/>
            <person name="Gonzalez J."/>
            <person name="Henrissat B."/>
            <person name="Kuo A."/>
            <person name="Liang C."/>
            <person name="Lipzen A."/>
            <person name="Lutzoni F."/>
            <person name="Magnuson J."/>
            <person name="Mondo S."/>
            <person name="Nolan M."/>
            <person name="Ohm R."/>
            <person name="Pangilinan J."/>
            <person name="Park H.-J."/>
            <person name="Ramirez L."/>
            <person name="Alfaro M."/>
            <person name="Sun H."/>
            <person name="Tritt A."/>
            <person name="Yoshinaga Y."/>
            <person name="Zwiers L.-H."/>
            <person name="Turgeon B."/>
            <person name="Goodwin S."/>
            <person name="Spatafora J."/>
            <person name="Crous P."/>
            <person name="Grigoriev I."/>
        </authorList>
    </citation>
    <scope>NUCLEOTIDE SEQUENCE</scope>
    <source>
        <strain evidence="7">Tuck. ex Michener</strain>
    </source>
</reference>
<evidence type="ECO:0008006" key="9">
    <source>
        <dbReference type="Google" id="ProtNLM"/>
    </source>
</evidence>
<feature type="chain" id="PRO_5025357704" description="Peptidase S28" evidence="6">
    <location>
        <begin position="19"/>
        <end position="571"/>
    </location>
</feature>
<dbReference type="GO" id="GO:0070008">
    <property type="term" value="F:serine-type exopeptidase activity"/>
    <property type="evidence" value="ECO:0007669"/>
    <property type="project" value="InterPro"/>
</dbReference>
<evidence type="ECO:0000313" key="8">
    <source>
        <dbReference type="Proteomes" id="UP000800092"/>
    </source>
</evidence>
<keyword evidence="8" id="KW-1185">Reference proteome</keyword>
<feature type="signal peptide" evidence="6">
    <location>
        <begin position="1"/>
        <end position="18"/>
    </location>
</feature>
<dbReference type="GO" id="GO:0006508">
    <property type="term" value="P:proteolysis"/>
    <property type="evidence" value="ECO:0007669"/>
    <property type="project" value="UniProtKB-KW"/>
</dbReference>
<dbReference type="PANTHER" id="PTHR11010">
    <property type="entry name" value="PROTEASE S28 PRO-X CARBOXYPEPTIDASE-RELATED"/>
    <property type="match status" value="1"/>
</dbReference>
<keyword evidence="4" id="KW-0378">Hydrolase</keyword>
<evidence type="ECO:0000256" key="6">
    <source>
        <dbReference type="SAM" id="SignalP"/>
    </source>
</evidence>
<dbReference type="PANTHER" id="PTHR11010:SF109">
    <property type="entry name" value="PEPTIDASE, FAMILY S28, PUTATIVE (AFU_ORTHOLOGUE AFUA_4G03790)-RELATED"/>
    <property type="match status" value="1"/>
</dbReference>